<protein>
    <recommendedName>
        <fullName evidence="3">HK97 gp10 family phage protein</fullName>
    </recommendedName>
</protein>
<proteinExistence type="predicted"/>
<name>A0A1H5HEV1_9MICC</name>
<sequence>MKWNEGFFSEILNSADVVGIVTNIANQVESVAKANAPVDTGAYRDTIHVVVKRRGKRTVAAVVASSSHSMLVESRTGNLARALGQVAGGG</sequence>
<dbReference type="EMBL" id="FNTV01000001">
    <property type="protein sequence ID" value="SEE26522.1"/>
    <property type="molecule type" value="Genomic_DNA"/>
</dbReference>
<gene>
    <name evidence="1" type="ORF">SAMN04489740_0999</name>
</gene>
<dbReference type="Pfam" id="PF04883">
    <property type="entry name" value="HK97-gp10_like"/>
    <property type="match status" value="1"/>
</dbReference>
<dbReference type="AlphaFoldDB" id="A0A1H5HEV1"/>
<evidence type="ECO:0000313" key="1">
    <source>
        <dbReference type="EMBL" id="SEE26522.1"/>
    </source>
</evidence>
<organism evidence="1 2">
    <name type="scientific">Arthrobacter alpinus</name>
    <dbReference type="NCBI Taxonomy" id="656366"/>
    <lineage>
        <taxon>Bacteria</taxon>
        <taxon>Bacillati</taxon>
        <taxon>Actinomycetota</taxon>
        <taxon>Actinomycetes</taxon>
        <taxon>Micrococcales</taxon>
        <taxon>Micrococcaceae</taxon>
        <taxon>Arthrobacter</taxon>
    </lineage>
</organism>
<reference evidence="1 2" key="1">
    <citation type="submission" date="2016-10" db="EMBL/GenBank/DDBJ databases">
        <authorList>
            <person name="de Groot N.N."/>
        </authorList>
    </citation>
    <scope>NUCLEOTIDE SEQUENCE [LARGE SCALE GENOMIC DNA]</scope>
    <source>
        <strain evidence="1 2">DSM 22274</strain>
    </source>
</reference>
<dbReference type="RefSeq" id="WP_074710825.1">
    <property type="nucleotide sequence ID" value="NZ_FNTV01000001.1"/>
</dbReference>
<accession>A0A1H5HEV1</accession>
<evidence type="ECO:0008006" key="3">
    <source>
        <dbReference type="Google" id="ProtNLM"/>
    </source>
</evidence>
<dbReference type="Proteomes" id="UP000182725">
    <property type="component" value="Unassembled WGS sequence"/>
</dbReference>
<dbReference type="InterPro" id="IPR010064">
    <property type="entry name" value="HK97-gp10_tail"/>
</dbReference>
<evidence type="ECO:0000313" key="2">
    <source>
        <dbReference type="Proteomes" id="UP000182725"/>
    </source>
</evidence>